<evidence type="ECO:0000256" key="5">
    <source>
        <dbReference type="ARBA" id="ARBA00023204"/>
    </source>
</evidence>
<keyword evidence="5 7" id="KW-0234">DNA repair</keyword>
<dbReference type="RefSeq" id="WP_275111129.1">
    <property type="nucleotide sequence ID" value="NZ_JAKJSC010000006.1"/>
</dbReference>
<feature type="domain" description="DNA replication/recombination mediator RecO N-terminal" evidence="8">
    <location>
        <begin position="1"/>
        <end position="79"/>
    </location>
</feature>
<dbReference type="InterPro" id="IPR037278">
    <property type="entry name" value="ARFGAP/RecO"/>
</dbReference>
<dbReference type="Proteomes" id="UP001528920">
    <property type="component" value="Unassembled WGS sequence"/>
</dbReference>
<name>A0ABT5VWL5_9BACT</name>
<evidence type="ECO:0000313" key="9">
    <source>
        <dbReference type="EMBL" id="MDE5419797.1"/>
    </source>
</evidence>
<evidence type="ECO:0000259" key="8">
    <source>
        <dbReference type="Pfam" id="PF11967"/>
    </source>
</evidence>
<evidence type="ECO:0000256" key="4">
    <source>
        <dbReference type="ARBA" id="ARBA00023172"/>
    </source>
</evidence>
<dbReference type="InterPro" id="IPR022572">
    <property type="entry name" value="DNA_rep/recomb_RecO_N"/>
</dbReference>
<dbReference type="Pfam" id="PF11967">
    <property type="entry name" value="RecO_N"/>
    <property type="match status" value="1"/>
</dbReference>
<comment type="similarity">
    <text evidence="1 7">Belongs to the RecO family.</text>
</comment>
<evidence type="ECO:0000256" key="2">
    <source>
        <dbReference type="ARBA" id="ARBA00021310"/>
    </source>
</evidence>
<organism evidence="9 10">
    <name type="scientific">Paralabilibaculum antarcticum</name>
    <dbReference type="NCBI Taxonomy" id="2912572"/>
    <lineage>
        <taxon>Bacteria</taxon>
        <taxon>Pseudomonadati</taxon>
        <taxon>Bacteroidota</taxon>
        <taxon>Bacteroidia</taxon>
        <taxon>Marinilabiliales</taxon>
        <taxon>Marinifilaceae</taxon>
        <taxon>Paralabilibaculum</taxon>
    </lineage>
</organism>
<dbReference type="Gene3D" id="1.20.1440.120">
    <property type="entry name" value="Recombination protein O, C-terminal domain"/>
    <property type="match status" value="1"/>
</dbReference>
<comment type="caution">
    <text evidence="9">The sequence shown here is derived from an EMBL/GenBank/DDBJ whole genome shotgun (WGS) entry which is preliminary data.</text>
</comment>
<evidence type="ECO:0000256" key="6">
    <source>
        <dbReference type="ARBA" id="ARBA00033409"/>
    </source>
</evidence>
<dbReference type="Gene3D" id="2.40.50.140">
    <property type="entry name" value="Nucleic acid-binding proteins"/>
    <property type="match status" value="1"/>
</dbReference>
<evidence type="ECO:0000256" key="1">
    <source>
        <dbReference type="ARBA" id="ARBA00007452"/>
    </source>
</evidence>
<keyword evidence="4 7" id="KW-0233">DNA recombination</keyword>
<keyword evidence="3 7" id="KW-0227">DNA damage</keyword>
<sequence length="244" mass="28560">MIHQTKGIVFSQLKYGETSIIVQVYTEKFGRQAYIVKGGRSKKSVSKSNLFRPFFLLDMEVYHREGKNLQSLKEVRLCENLNNLVFDVYKSAMVLFLAEVCSKVLREEEHNQDLFVFLYNSIRYLDLTEESIKRFHLYFLSKLTRFLGFFPQLNWSDENAFFDMDNGFFVPEAKTHAHCLNLQLSRKLNSLFNTSIDLVNDLKMSSEELGEVLRAILNFYALQIDGFSNLKSLSVLHELFQEEE</sequence>
<dbReference type="NCBIfam" id="TIGR00613">
    <property type="entry name" value="reco"/>
    <property type="match status" value="1"/>
</dbReference>
<evidence type="ECO:0000256" key="7">
    <source>
        <dbReference type="HAMAP-Rule" id="MF_00201"/>
    </source>
</evidence>
<dbReference type="SUPFAM" id="SSF57863">
    <property type="entry name" value="ArfGap/RecO-like zinc finger"/>
    <property type="match status" value="1"/>
</dbReference>
<protein>
    <recommendedName>
        <fullName evidence="2 7">DNA repair protein RecO</fullName>
    </recommendedName>
    <alternativeName>
        <fullName evidence="6 7">Recombination protein O</fullName>
    </alternativeName>
</protein>
<evidence type="ECO:0000256" key="3">
    <source>
        <dbReference type="ARBA" id="ARBA00022763"/>
    </source>
</evidence>
<proteinExistence type="inferred from homology"/>
<gene>
    <name evidence="7 9" type="primary">recO</name>
    <name evidence="9" type="ORF">L3049_17545</name>
</gene>
<dbReference type="PANTHER" id="PTHR33991">
    <property type="entry name" value="DNA REPAIR PROTEIN RECO"/>
    <property type="match status" value="1"/>
</dbReference>
<dbReference type="InterPro" id="IPR012340">
    <property type="entry name" value="NA-bd_OB-fold"/>
</dbReference>
<reference evidence="9 10" key="1">
    <citation type="submission" date="2022-01" db="EMBL/GenBank/DDBJ databases">
        <title>Labilibaculum sp. nov, a marine bacterium isolated from Antarctica.</title>
        <authorList>
            <person name="Dai W."/>
        </authorList>
    </citation>
    <scope>NUCLEOTIDE SEQUENCE [LARGE SCALE GENOMIC DNA]</scope>
    <source>
        <strain evidence="9 10">DW002</strain>
    </source>
</reference>
<dbReference type="InterPro" id="IPR042242">
    <property type="entry name" value="RecO_C"/>
</dbReference>
<dbReference type="Pfam" id="PF02565">
    <property type="entry name" value="RecO_C"/>
    <property type="match status" value="1"/>
</dbReference>
<evidence type="ECO:0000313" key="10">
    <source>
        <dbReference type="Proteomes" id="UP001528920"/>
    </source>
</evidence>
<accession>A0ABT5VWL5</accession>
<keyword evidence="10" id="KW-1185">Reference proteome</keyword>
<dbReference type="EMBL" id="JAKJSC010000006">
    <property type="protein sequence ID" value="MDE5419797.1"/>
    <property type="molecule type" value="Genomic_DNA"/>
</dbReference>
<dbReference type="PANTHER" id="PTHR33991:SF1">
    <property type="entry name" value="DNA REPAIR PROTEIN RECO"/>
    <property type="match status" value="1"/>
</dbReference>
<dbReference type="SUPFAM" id="SSF50249">
    <property type="entry name" value="Nucleic acid-binding proteins"/>
    <property type="match status" value="1"/>
</dbReference>
<dbReference type="HAMAP" id="MF_00201">
    <property type="entry name" value="RecO"/>
    <property type="match status" value="1"/>
</dbReference>
<dbReference type="InterPro" id="IPR003717">
    <property type="entry name" value="RecO"/>
</dbReference>
<comment type="function">
    <text evidence="7">Involved in DNA repair and RecF pathway recombination.</text>
</comment>